<dbReference type="EMBL" id="JAWDGP010001389">
    <property type="protein sequence ID" value="KAK3792078.1"/>
    <property type="molecule type" value="Genomic_DNA"/>
</dbReference>
<proteinExistence type="predicted"/>
<dbReference type="AlphaFoldDB" id="A0AAE1AQN4"/>
<dbReference type="Proteomes" id="UP001283361">
    <property type="component" value="Unassembled WGS sequence"/>
</dbReference>
<name>A0AAE1AQN4_9GAST</name>
<reference evidence="1" key="1">
    <citation type="journal article" date="2023" name="G3 (Bethesda)">
        <title>A reference genome for the long-term kleptoplast-retaining sea slug Elysia crispata morphotype clarki.</title>
        <authorList>
            <person name="Eastman K.E."/>
            <person name="Pendleton A.L."/>
            <person name="Shaikh M.A."/>
            <person name="Suttiyut T."/>
            <person name="Ogas R."/>
            <person name="Tomko P."/>
            <person name="Gavelis G."/>
            <person name="Widhalm J.R."/>
            <person name="Wisecaver J.H."/>
        </authorList>
    </citation>
    <scope>NUCLEOTIDE SEQUENCE</scope>
    <source>
        <strain evidence="1">ECLA1</strain>
    </source>
</reference>
<gene>
    <name evidence="1" type="ORF">RRG08_055345</name>
</gene>
<protein>
    <submittedName>
        <fullName evidence="1">Uncharacterized protein</fullName>
    </submittedName>
</protein>
<organism evidence="1 2">
    <name type="scientific">Elysia crispata</name>
    <name type="common">lettuce slug</name>
    <dbReference type="NCBI Taxonomy" id="231223"/>
    <lineage>
        <taxon>Eukaryota</taxon>
        <taxon>Metazoa</taxon>
        <taxon>Spiralia</taxon>
        <taxon>Lophotrochozoa</taxon>
        <taxon>Mollusca</taxon>
        <taxon>Gastropoda</taxon>
        <taxon>Heterobranchia</taxon>
        <taxon>Euthyneura</taxon>
        <taxon>Panpulmonata</taxon>
        <taxon>Sacoglossa</taxon>
        <taxon>Placobranchoidea</taxon>
        <taxon>Plakobranchidae</taxon>
        <taxon>Elysia</taxon>
    </lineage>
</organism>
<keyword evidence="2" id="KW-1185">Reference proteome</keyword>
<sequence length="410" mass="45454">MAGYLVIRNRQTFLNRDVSTERKQARVALSPGEVCLSKQVRPKVWRNPHRSNRCVHSKPCKLVHSLTASLGSTDQLLAGDNCIDVWPRLGLALSSCERQIVGLVAASVPVPGMVAPHPNMFSLRRHEACQWAQSVQLWIETLKCGQASGRIGSRSQVEQLLALSMGGVTRNLTAAALLHQQGDSKRPDLTQRSEKASTDSMKPLGTTWAVISAWTGWFQWFQWFRPHVQASTRTDSGSLPSLPPHERRVFFKELRVVFVRSGLQQPDGTRPQIKLVNLCWALVGLVISPCRTIPEGDPSGIQTTKTKLVSILSRTVGREETGRERAGRERRVTVGLARPATAKESKNMPVFLLLVLLILLEVHHPHTSPRYGPAASGVRDWPSSDNNYRTAGVTGTQCDLDLAFKNHEIL</sequence>
<evidence type="ECO:0000313" key="1">
    <source>
        <dbReference type="EMBL" id="KAK3792078.1"/>
    </source>
</evidence>
<comment type="caution">
    <text evidence="1">The sequence shown here is derived from an EMBL/GenBank/DDBJ whole genome shotgun (WGS) entry which is preliminary data.</text>
</comment>
<evidence type="ECO:0000313" key="2">
    <source>
        <dbReference type="Proteomes" id="UP001283361"/>
    </source>
</evidence>
<accession>A0AAE1AQN4</accession>